<keyword evidence="4" id="KW-0804">Transcription</keyword>
<organism evidence="7 8">
    <name type="scientific">Lithospermum erythrorhizon</name>
    <name type="common">Purple gromwell</name>
    <name type="synonym">Lithospermum officinale var. erythrorhizon</name>
    <dbReference type="NCBI Taxonomy" id="34254"/>
    <lineage>
        <taxon>Eukaryota</taxon>
        <taxon>Viridiplantae</taxon>
        <taxon>Streptophyta</taxon>
        <taxon>Embryophyta</taxon>
        <taxon>Tracheophyta</taxon>
        <taxon>Spermatophyta</taxon>
        <taxon>Magnoliopsida</taxon>
        <taxon>eudicotyledons</taxon>
        <taxon>Gunneridae</taxon>
        <taxon>Pentapetalae</taxon>
        <taxon>asterids</taxon>
        <taxon>lamiids</taxon>
        <taxon>Boraginales</taxon>
        <taxon>Boraginaceae</taxon>
        <taxon>Boraginoideae</taxon>
        <taxon>Lithospermeae</taxon>
        <taxon>Lithospermum</taxon>
    </lineage>
</organism>
<dbReference type="SUPFAM" id="SSF101941">
    <property type="entry name" value="NAC domain"/>
    <property type="match status" value="1"/>
</dbReference>
<dbReference type="InterPro" id="IPR036093">
    <property type="entry name" value="NAC_dom_sf"/>
</dbReference>
<name>A0AAV3R770_LITER</name>
<proteinExistence type="predicted"/>
<dbReference type="Proteomes" id="UP001454036">
    <property type="component" value="Unassembled WGS sequence"/>
</dbReference>
<dbReference type="Gene3D" id="2.170.150.80">
    <property type="entry name" value="NAC domain"/>
    <property type="match status" value="1"/>
</dbReference>
<dbReference type="EMBL" id="BAABME010008025">
    <property type="protein sequence ID" value="GAA0172229.1"/>
    <property type="molecule type" value="Genomic_DNA"/>
</dbReference>
<dbReference type="PROSITE" id="PS51005">
    <property type="entry name" value="NAC"/>
    <property type="match status" value="1"/>
</dbReference>
<dbReference type="GO" id="GO:0006355">
    <property type="term" value="P:regulation of DNA-templated transcription"/>
    <property type="evidence" value="ECO:0007669"/>
    <property type="project" value="InterPro"/>
</dbReference>
<keyword evidence="3" id="KW-0238">DNA-binding</keyword>
<dbReference type="GO" id="GO:0005634">
    <property type="term" value="C:nucleus"/>
    <property type="evidence" value="ECO:0007669"/>
    <property type="project" value="UniProtKB-SubCell"/>
</dbReference>
<evidence type="ECO:0000256" key="5">
    <source>
        <dbReference type="ARBA" id="ARBA00023242"/>
    </source>
</evidence>
<evidence type="ECO:0000313" key="7">
    <source>
        <dbReference type="EMBL" id="GAA0172229.1"/>
    </source>
</evidence>
<dbReference type="AlphaFoldDB" id="A0AAV3R770"/>
<accession>A0AAV3R770</accession>
<evidence type="ECO:0000256" key="3">
    <source>
        <dbReference type="ARBA" id="ARBA00023125"/>
    </source>
</evidence>
<dbReference type="Pfam" id="PF02365">
    <property type="entry name" value="NAM"/>
    <property type="match status" value="1"/>
</dbReference>
<dbReference type="PANTHER" id="PTHR31744:SF211">
    <property type="entry name" value="OS04G0691300 PROTEIN"/>
    <property type="match status" value="1"/>
</dbReference>
<evidence type="ECO:0000256" key="1">
    <source>
        <dbReference type="ARBA" id="ARBA00004123"/>
    </source>
</evidence>
<evidence type="ECO:0000256" key="4">
    <source>
        <dbReference type="ARBA" id="ARBA00023163"/>
    </source>
</evidence>
<keyword evidence="5" id="KW-0539">Nucleus</keyword>
<evidence type="ECO:0000256" key="2">
    <source>
        <dbReference type="ARBA" id="ARBA00023015"/>
    </source>
</evidence>
<keyword evidence="8" id="KW-1185">Reference proteome</keyword>
<comment type="subcellular location">
    <subcellularLocation>
        <location evidence="1">Nucleus</location>
    </subcellularLocation>
</comment>
<dbReference type="GO" id="GO:0003677">
    <property type="term" value="F:DNA binding"/>
    <property type="evidence" value="ECO:0007669"/>
    <property type="project" value="UniProtKB-KW"/>
</dbReference>
<protein>
    <recommendedName>
        <fullName evidence="6">NAC domain-containing protein</fullName>
    </recommendedName>
</protein>
<dbReference type="InterPro" id="IPR003441">
    <property type="entry name" value="NAC-dom"/>
</dbReference>
<evidence type="ECO:0000313" key="8">
    <source>
        <dbReference type="Proteomes" id="UP001454036"/>
    </source>
</evidence>
<keyword evidence="2" id="KW-0805">Transcription regulation</keyword>
<evidence type="ECO:0000259" key="6">
    <source>
        <dbReference type="PROSITE" id="PS51005"/>
    </source>
</evidence>
<sequence length="285" mass="33264">METMESINVPPGFRFHPTEEELVGYYLNRKVNSLQIDLNVIVDIDLYRIEPWDIQERCRLGYDEQNEWYFFSHKDRKYPTGTRTNRATAAGFWKATGRDKAVLSKERIIGMRKTLVYYRGRAPNGRKSDWIMHEYRLQTSHNAPTQEEGWVVCRAFKKPSPSCHPKQHYYSQADYWSNNDNMNSLNYYTNYRLQPSSSSTTAPDLSSPCSSMQTINAIDHQTIESNSNFQEQAYNNNNNFDQSYSLLELPQLDEHHTIGDYDDDLLMNSQNQGISHLLGCFSHDL</sequence>
<dbReference type="PANTHER" id="PTHR31744">
    <property type="entry name" value="PROTEIN CUP-SHAPED COTYLEDON 2-RELATED"/>
    <property type="match status" value="1"/>
</dbReference>
<feature type="domain" description="NAC" evidence="6">
    <location>
        <begin position="9"/>
        <end position="158"/>
    </location>
</feature>
<dbReference type="FunFam" id="2.170.150.80:FF:000002">
    <property type="entry name" value="Nac domain-containing protein 86"/>
    <property type="match status" value="1"/>
</dbReference>
<gene>
    <name evidence="7" type="ORF">LIER_26090</name>
</gene>
<reference evidence="7 8" key="1">
    <citation type="submission" date="2024-01" db="EMBL/GenBank/DDBJ databases">
        <title>The complete chloroplast genome sequence of Lithospermum erythrorhizon: insights into the phylogenetic relationship among Boraginaceae species and the maternal lineages of purple gromwells.</title>
        <authorList>
            <person name="Okada T."/>
            <person name="Watanabe K."/>
        </authorList>
    </citation>
    <scope>NUCLEOTIDE SEQUENCE [LARGE SCALE GENOMIC DNA]</scope>
</reference>
<comment type="caution">
    <text evidence="7">The sequence shown here is derived from an EMBL/GenBank/DDBJ whole genome shotgun (WGS) entry which is preliminary data.</text>
</comment>